<keyword evidence="3" id="KW-0808">Transferase</keyword>
<dbReference type="GO" id="GO:0003964">
    <property type="term" value="F:RNA-directed DNA polymerase activity"/>
    <property type="evidence" value="ECO:0007669"/>
    <property type="project" value="UniProtKB-KW"/>
</dbReference>
<reference evidence="3" key="2">
    <citation type="submission" date="2022-01" db="EMBL/GenBank/DDBJ databases">
        <authorList>
            <person name="Yamashiro T."/>
            <person name="Shiraishi A."/>
            <person name="Satake H."/>
            <person name="Nakayama K."/>
        </authorList>
    </citation>
    <scope>NUCLEOTIDE SEQUENCE</scope>
</reference>
<keyword evidence="3" id="KW-0695">RNA-directed DNA polymerase</keyword>
<dbReference type="InterPro" id="IPR036397">
    <property type="entry name" value="RNaseH_sf"/>
</dbReference>
<dbReference type="PANTHER" id="PTHR48475:SF2">
    <property type="entry name" value="RIBONUCLEASE H"/>
    <property type="match status" value="1"/>
</dbReference>
<feature type="domain" description="RNase H type-1" evidence="2">
    <location>
        <begin position="237"/>
        <end position="277"/>
    </location>
</feature>
<reference evidence="3" key="1">
    <citation type="journal article" date="2022" name="Int. J. Mol. Sci.">
        <title>Draft Genome of Tanacetum Coccineum: Genomic Comparison of Closely Related Tanacetum-Family Plants.</title>
        <authorList>
            <person name="Yamashiro T."/>
            <person name="Shiraishi A."/>
            <person name="Nakayama K."/>
            <person name="Satake H."/>
        </authorList>
    </citation>
    <scope>NUCLEOTIDE SEQUENCE</scope>
</reference>
<sequence length="463" mass="53122">MGKQLPEHFKERLQNLLRTNADVSAWTHADMTGSLEPLRLKITGGTYQRLVDKVFNDQIGRNLEAYVDDMVIKSTSEEDMLTDIKETFQSFDRKHKRNCIRKKGRRTGSHLLCKQSLTGSRAQLPCTGKTHTSIGTRSKKAAKILLSIYAKWAIRLGEHDIMFQARGNNNKEKPKDFLIETPPEDNRKEVGRKTDAKLEETKPSCEWKLYTDGASSSDGSGAGLMLIDPEEGIYAAKQPAIREYLQRTKETLRRFRSYTMEHIKRNQNKKADALSKLASMTFEHLTKEVLVEVLARRSIEEKEVLQVETKEEESWMTLIHEYLLSGLLSEDSKESRKIRIKAPQYKLIRGNLYKKSFYPPWLRCIALPNGGSCGFNMELRLMVVRITKQGYYWLSMHRDIARIIQDCEKCKEQYAARKRAEIGAIAAGNAWPFSHWGVNILEPLPTALRGLKFLAIAIEHSMK</sequence>
<dbReference type="PANTHER" id="PTHR48475">
    <property type="entry name" value="RIBONUCLEASE H"/>
    <property type="match status" value="1"/>
</dbReference>
<protein>
    <submittedName>
        <fullName evidence="3">Reverse transcriptase domain-containing protein</fullName>
    </submittedName>
</protein>
<dbReference type="Gene3D" id="3.30.70.270">
    <property type="match status" value="1"/>
</dbReference>
<evidence type="ECO:0000256" key="1">
    <source>
        <dbReference type="SAM" id="MobiDB-lite"/>
    </source>
</evidence>
<dbReference type="SUPFAM" id="SSF56672">
    <property type="entry name" value="DNA/RNA polymerases"/>
    <property type="match status" value="1"/>
</dbReference>
<evidence type="ECO:0000313" key="3">
    <source>
        <dbReference type="EMBL" id="GJT06631.1"/>
    </source>
</evidence>
<gene>
    <name evidence="3" type="ORF">Tco_0841093</name>
</gene>
<accession>A0ABQ5AZQ1</accession>
<dbReference type="EMBL" id="BQNB010012685">
    <property type="protein sequence ID" value="GJT06631.1"/>
    <property type="molecule type" value="Genomic_DNA"/>
</dbReference>
<dbReference type="InterPro" id="IPR043502">
    <property type="entry name" value="DNA/RNA_pol_sf"/>
</dbReference>
<comment type="caution">
    <text evidence="3">The sequence shown here is derived from an EMBL/GenBank/DDBJ whole genome shotgun (WGS) entry which is preliminary data.</text>
</comment>
<dbReference type="InterPro" id="IPR043128">
    <property type="entry name" value="Rev_trsase/Diguanyl_cyclase"/>
</dbReference>
<feature type="region of interest" description="Disordered" evidence="1">
    <location>
        <begin position="171"/>
        <end position="197"/>
    </location>
</feature>
<proteinExistence type="predicted"/>
<evidence type="ECO:0000259" key="2">
    <source>
        <dbReference type="Pfam" id="PF13456"/>
    </source>
</evidence>
<name>A0ABQ5AZQ1_9ASTR</name>
<evidence type="ECO:0000313" key="4">
    <source>
        <dbReference type="Proteomes" id="UP001151760"/>
    </source>
</evidence>
<organism evidence="3 4">
    <name type="scientific">Tanacetum coccineum</name>
    <dbReference type="NCBI Taxonomy" id="301880"/>
    <lineage>
        <taxon>Eukaryota</taxon>
        <taxon>Viridiplantae</taxon>
        <taxon>Streptophyta</taxon>
        <taxon>Embryophyta</taxon>
        <taxon>Tracheophyta</taxon>
        <taxon>Spermatophyta</taxon>
        <taxon>Magnoliopsida</taxon>
        <taxon>eudicotyledons</taxon>
        <taxon>Gunneridae</taxon>
        <taxon>Pentapetalae</taxon>
        <taxon>asterids</taxon>
        <taxon>campanulids</taxon>
        <taxon>Asterales</taxon>
        <taxon>Asteraceae</taxon>
        <taxon>Asteroideae</taxon>
        <taxon>Anthemideae</taxon>
        <taxon>Anthemidinae</taxon>
        <taxon>Tanacetum</taxon>
    </lineage>
</organism>
<dbReference type="Gene3D" id="3.30.420.10">
    <property type="entry name" value="Ribonuclease H-like superfamily/Ribonuclease H"/>
    <property type="match status" value="1"/>
</dbReference>
<dbReference type="Pfam" id="PF13456">
    <property type="entry name" value="RVT_3"/>
    <property type="match status" value="1"/>
</dbReference>
<dbReference type="Proteomes" id="UP001151760">
    <property type="component" value="Unassembled WGS sequence"/>
</dbReference>
<keyword evidence="3" id="KW-0548">Nucleotidyltransferase</keyword>
<dbReference type="InterPro" id="IPR002156">
    <property type="entry name" value="RNaseH_domain"/>
</dbReference>
<keyword evidence="4" id="KW-1185">Reference proteome</keyword>